<dbReference type="RefSeq" id="WP_116418799.1">
    <property type="nucleotide sequence ID" value="NZ_NBXC01000018.1"/>
</dbReference>
<reference evidence="2 3" key="1">
    <citation type="submission" date="2017-04" db="EMBL/GenBank/DDBJ databases">
        <title>Comparative genome analysis of Subtercola boreus.</title>
        <authorList>
            <person name="Cho Y.-J."/>
            <person name="Cho A."/>
            <person name="Kim O.-S."/>
            <person name="Lee J.-I."/>
        </authorList>
    </citation>
    <scope>NUCLEOTIDE SEQUENCE [LARGE SCALE GENOMIC DNA]</scope>
    <source>
        <strain evidence="2 3">P28004</strain>
    </source>
</reference>
<dbReference type="InterPro" id="IPR007061">
    <property type="entry name" value="MST-like"/>
</dbReference>
<dbReference type="Pfam" id="PF04978">
    <property type="entry name" value="MST"/>
    <property type="match status" value="1"/>
</dbReference>
<dbReference type="InterPro" id="IPR034660">
    <property type="entry name" value="DinB/YfiT-like"/>
</dbReference>
<evidence type="ECO:0000313" key="3">
    <source>
        <dbReference type="Proteomes" id="UP000257080"/>
    </source>
</evidence>
<accession>A0A3E0W9D6</accession>
<sequence>MTSEPTPVHATGTSTGTLAPVTRPEAPEHGGERESIEGILDWQRASVVYKATGLSDADAATALLPSITTVSGLIRHLADVERSWLRDVMAGEPDVPARWSDDDPDGEWHVTAADSLAGIVADYEAACSESRAVAARFALDDLCAGRDHRFSLRWIQLHLIEETARHLGHLDVLRELLDGATGE</sequence>
<feature type="region of interest" description="Disordered" evidence="1">
    <location>
        <begin position="1"/>
        <end position="35"/>
    </location>
</feature>
<organism evidence="2 3">
    <name type="scientific">Subtercola boreus</name>
    <dbReference type="NCBI Taxonomy" id="120213"/>
    <lineage>
        <taxon>Bacteria</taxon>
        <taxon>Bacillati</taxon>
        <taxon>Actinomycetota</taxon>
        <taxon>Actinomycetes</taxon>
        <taxon>Micrococcales</taxon>
        <taxon>Microbacteriaceae</taxon>
        <taxon>Subtercola</taxon>
    </lineage>
</organism>
<protein>
    <recommendedName>
        <fullName evidence="4">Mini-circle protein</fullName>
    </recommendedName>
</protein>
<dbReference type="Gene3D" id="1.20.120.450">
    <property type="entry name" value="dinb family like domain"/>
    <property type="match status" value="1"/>
</dbReference>
<dbReference type="OrthoDB" id="4548523at2"/>
<feature type="compositionally biased region" description="Polar residues" evidence="1">
    <location>
        <begin position="1"/>
        <end position="17"/>
    </location>
</feature>
<evidence type="ECO:0000313" key="2">
    <source>
        <dbReference type="EMBL" id="RFA26701.1"/>
    </source>
</evidence>
<feature type="compositionally biased region" description="Basic and acidic residues" evidence="1">
    <location>
        <begin position="25"/>
        <end position="35"/>
    </location>
</feature>
<name>A0A3E0W9D6_9MICO</name>
<evidence type="ECO:0008006" key="4">
    <source>
        <dbReference type="Google" id="ProtNLM"/>
    </source>
</evidence>
<gene>
    <name evidence="2" type="ORF">B7R25_09915</name>
</gene>
<dbReference type="AlphaFoldDB" id="A0A3E0W9D6"/>
<dbReference type="SUPFAM" id="SSF109854">
    <property type="entry name" value="DinB/YfiT-like putative metalloenzymes"/>
    <property type="match status" value="1"/>
</dbReference>
<evidence type="ECO:0000256" key="1">
    <source>
        <dbReference type="SAM" id="MobiDB-lite"/>
    </source>
</evidence>
<comment type="caution">
    <text evidence="2">The sequence shown here is derived from an EMBL/GenBank/DDBJ whole genome shotgun (WGS) entry which is preliminary data.</text>
</comment>
<dbReference type="EMBL" id="NBXE01000023">
    <property type="protein sequence ID" value="RFA26701.1"/>
    <property type="molecule type" value="Genomic_DNA"/>
</dbReference>
<proteinExistence type="predicted"/>
<dbReference type="Proteomes" id="UP000257080">
    <property type="component" value="Unassembled WGS sequence"/>
</dbReference>